<dbReference type="Proteomes" id="UP000325434">
    <property type="component" value="Unassembled WGS sequence"/>
</dbReference>
<proteinExistence type="predicted"/>
<organism evidence="1">
    <name type="scientific">Aspergillus flavus</name>
    <dbReference type="NCBI Taxonomy" id="5059"/>
    <lineage>
        <taxon>Eukaryota</taxon>
        <taxon>Fungi</taxon>
        <taxon>Dikarya</taxon>
        <taxon>Ascomycota</taxon>
        <taxon>Pezizomycotina</taxon>
        <taxon>Eurotiomycetes</taxon>
        <taxon>Eurotiomycetidae</taxon>
        <taxon>Eurotiales</taxon>
        <taxon>Aspergillaceae</taxon>
        <taxon>Aspergillus</taxon>
        <taxon>Aspergillus subgen. Circumdati</taxon>
    </lineage>
</organism>
<gene>
    <name evidence="1" type="ORF">BDV35DRAFT_385359</name>
</gene>
<protein>
    <submittedName>
        <fullName evidence="1">Uncharacterized protein</fullName>
    </submittedName>
</protein>
<dbReference type="AlphaFoldDB" id="A0A5N6GF15"/>
<evidence type="ECO:0000313" key="1">
    <source>
        <dbReference type="EMBL" id="KAB8240961.1"/>
    </source>
</evidence>
<sequence length="64" mass="7266">MCFLSSAYFHCLSKCDMSSKCQLLLLRNTELACFDIEPKILECLLDLPKGPLTKDFEDGLHAVR</sequence>
<accession>A0A5N6GF15</accession>
<dbReference type="EMBL" id="ML734709">
    <property type="protein sequence ID" value="KAB8240961.1"/>
    <property type="molecule type" value="Genomic_DNA"/>
</dbReference>
<name>A0A5N6GF15_ASPFL</name>
<reference evidence="1" key="1">
    <citation type="submission" date="2019-04" db="EMBL/GenBank/DDBJ databases">
        <title>Friends and foes A comparative genomics study of 23 Aspergillus species from section Flavi.</title>
        <authorList>
            <consortium name="DOE Joint Genome Institute"/>
            <person name="Kjaerbolling I."/>
            <person name="Vesth T."/>
            <person name="Frisvad J.C."/>
            <person name="Nybo J.L."/>
            <person name="Theobald S."/>
            <person name="Kildgaard S."/>
            <person name="Isbrandt T."/>
            <person name="Kuo A."/>
            <person name="Sato A."/>
            <person name="Lyhne E.K."/>
            <person name="Kogle M.E."/>
            <person name="Wiebenga A."/>
            <person name="Kun R.S."/>
            <person name="Lubbers R.J."/>
            <person name="Makela M.R."/>
            <person name="Barry K."/>
            <person name="Chovatia M."/>
            <person name="Clum A."/>
            <person name="Daum C."/>
            <person name="Haridas S."/>
            <person name="He G."/>
            <person name="LaButti K."/>
            <person name="Lipzen A."/>
            <person name="Mondo S."/>
            <person name="Riley R."/>
            <person name="Salamov A."/>
            <person name="Simmons B.A."/>
            <person name="Magnuson J.K."/>
            <person name="Henrissat B."/>
            <person name="Mortensen U.H."/>
            <person name="Larsen T.O."/>
            <person name="Devries R.P."/>
            <person name="Grigoriev I.V."/>
            <person name="Machida M."/>
            <person name="Baker S.E."/>
            <person name="Andersen M.R."/>
        </authorList>
    </citation>
    <scope>NUCLEOTIDE SEQUENCE [LARGE SCALE GENOMIC DNA]</scope>
    <source>
        <strain evidence="1">CBS 121.62</strain>
    </source>
</reference>